<keyword evidence="2" id="KW-1185">Reference proteome</keyword>
<organism evidence="1 2">
    <name type="scientific">Candidatus Phaeomarinibacter ectocarpi</name>
    <dbReference type="NCBI Taxonomy" id="1458461"/>
    <lineage>
        <taxon>Bacteria</taxon>
        <taxon>Pseudomonadati</taxon>
        <taxon>Pseudomonadota</taxon>
        <taxon>Alphaproteobacteria</taxon>
        <taxon>Hyphomicrobiales</taxon>
        <taxon>Parvibaculaceae</taxon>
        <taxon>Candidatus Phaeomarinibacter</taxon>
    </lineage>
</organism>
<name>X5MGN9_9HYPH</name>
<proteinExistence type="predicted"/>
<dbReference type="KEGG" id="pect:BN1012_Phect2476"/>
<dbReference type="HOGENOM" id="CLU_577275_0_0_5"/>
<dbReference type="EMBL" id="HG966617">
    <property type="protein sequence ID" value="CDO60689.1"/>
    <property type="molecule type" value="Genomic_DNA"/>
</dbReference>
<accession>X5MGN9</accession>
<evidence type="ECO:0000313" key="1">
    <source>
        <dbReference type="EMBL" id="CDO60689.1"/>
    </source>
</evidence>
<dbReference type="Proteomes" id="UP000032160">
    <property type="component" value="Chromosome I"/>
</dbReference>
<dbReference type="RefSeq" id="WP_043948677.1">
    <property type="nucleotide sequence ID" value="NZ_HG966617.1"/>
</dbReference>
<protein>
    <submittedName>
        <fullName evidence="1">Uncharacterized protein</fullName>
    </submittedName>
</protein>
<reference evidence="1 2" key="1">
    <citation type="journal article" date="2014" name="Front. Genet.">
        <title>Genome and metabolic network of "Candidatus Phaeomarinobacter ectocarpi" Ec32, a new candidate genus of Alphaproteobacteria frequently associated with brown algae.</title>
        <authorList>
            <person name="Dittami S.M."/>
            <person name="Barbeyron T."/>
            <person name="Boyen C."/>
            <person name="Cambefort J."/>
            <person name="Collet G."/>
            <person name="Delage L."/>
            <person name="Gobet A."/>
            <person name="Groisillier A."/>
            <person name="Leblanc C."/>
            <person name="Michel G."/>
            <person name="Scornet D."/>
            <person name="Siegel A."/>
            <person name="Tapia J.E."/>
            <person name="Tonon T."/>
        </authorList>
    </citation>
    <scope>NUCLEOTIDE SEQUENCE [LARGE SCALE GENOMIC DNA]</scope>
    <source>
        <strain evidence="1 2">Ec32</strain>
    </source>
</reference>
<gene>
    <name evidence="1" type="ORF">BN1012_Phect2476</name>
</gene>
<evidence type="ECO:0000313" key="2">
    <source>
        <dbReference type="Proteomes" id="UP000032160"/>
    </source>
</evidence>
<sequence>MAESRTIRQLKQVLSTLNSADTEKLIVALERDKLAGGNLPHDLILGALRPRLQAEDDEKKKRGGAPTPVRHLCWPFEELLVNRRSGPKHRGRVARTSIMPVWSWLAEDRLPDALEDISQRIVDHTLAKDADGLAAATEVLHATCAEAIRDGLDEASPGSKKKRLLIERLGGEEVLEDAREMALLLAVAPRLSEFKRGMPKNIAELTPELTHQVRDLFDELAAAQPDAAPYAALIAMRHIAKPWQMFRIVKGVAHTNTDVLISRTDISIVGELLLLDMEEAVDCLENVDPAEDPKGVLEKLKLFTQISRGITEEIGVRRDGAWATRLMSARGAVSEIIRERIDRAPTRVIKALPMRSTGRFGRGGPSRPDLSKEVDPLALERGIKTVRFLEGARKYAQAGSFVGALNAAVTEIDKYLDDYERTILDELRSEDAALRDRGETYLDAVASLVEIFRSAEEASLLRKRGMLAKDSAIA</sequence>
<dbReference type="OrthoDB" id="8433260at2"/>
<dbReference type="AlphaFoldDB" id="X5MGN9"/>